<dbReference type="Gene3D" id="2.170.130.10">
    <property type="entry name" value="TonB-dependent receptor, plug domain"/>
    <property type="match status" value="1"/>
</dbReference>
<reference evidence="9 10" key="1">
    <citation type="submission" date="2018-06" db="EMBL/GenBank/DDBJ databases">
        <authorList>
            <consortium name="Pathogen Informatics"/>
            <person name="Doyle S."/>
        </authorList>
    </citation>
    <scope>NUCLEOTIDE SEQUENCE [LARGE SCALE GENOMIC DNA]</scope>
    <source>
        <strain evidence="9 10">NCTC11343</strain>
    </source>
</reference>
<feature type="domain" description="TonB-dependent receptor plug" evidence="8">
    <location>
        <begin position="116"/>
        <end position="244"/>
    </location>
</feature>
<dbReference type="NCBIfam" id="TIGR04057">
    <property type="entry name" value="SusC_RagA_signa"/>
    <property type="match status" value="1"/>
</dbReference>
<dbReference type="InterPro" id="IPR037066">
    <property type="entry name" value="Plug_dom_sf"/>
</dbReference>
<dbReference type="Pfam" id="PF07715">
    <property type="entry name" value="Plug"/>
    <property type="match status" value="1"/>
</dbReference>
<evidence type="ECO:0000313" key="10">
    <source>
        <dbReference type="Proteomes" id="UP000251241"/>
    </source>
</evidence>
<keyword evidence="5 7" id="KW-0472">Membrane</keyword>
<dbReference type="InterPro" id="IPR008969">
    <property type="entry name" value="CarboxyPept-like_regulatory"/>
</dbReference>
<dbReference type="NCBIfam" id="TIGR04056">
    <property type="entry name" value="OMP_RagA_SusC"/>
    <property type="match status" value="1"/>
</dbReference>
<dbReference type="Pfam" id="PF13715">
    <property type="entry name" value="CarbopepD_reg_2"/>
    <property type="match status" value="1"/>
</dbReference>
<gene>
    <name evidence="9" type="primary">fepA_5</name>
    <name evidence="9" type="ORF">NCTC11343_02964</name>
</gene>
<keyword evidence="9" id="KW-0675">Receptor</keyword>
<comment type="similarity">
    <text evidence="7">Belongs to the TonB-dependent receptor family.</text>
</comment>
<keyword evidence="6 7" id="KW-0998">Cell outer membrane</keyword>
<evidence type="ECO:0000313" key="9">
    <source>
        <dbReference type="EMBL" id="SPZ87528.1"/>
    </source>
</evidence>
<organism evidence="9 10">
    <name type="scientific">Sphingobacterium multivorum</name>
    <dbReference type="NCBI Taxonomy" id="28454"/>
    <lineage>
        <taxon>Bacteria</taxon>
        <taxon>Pseudomonadati</taxon>
        <taxon>Bacteroidota</taxon>
        <taxon>Sphingobacteriia</taxon>
        <taxon>Sphingobacteriales</taxon>
        <taxon>Sphingobacteriaceae</taxon>
        <taxon>Sphingobacterium</taxon>
    </lineage>
</organism>
<evidence type="ECO:0000256" key="1">
    <source>
        <dbReference type="ARBA" id="ARBA00004571"/>
    </source>
</evidence>
<evidence type="ECO:0000256" key="7">
    <source>
        <dbReference type="PROSITE-ProRule" id="PRU01360"/>
    </source>
</evidence>
<keyword evidence="3 7" id="KW-1134">Transmembrane beta strand</keyword>
<dbReference type="Gene3D" id="2.40.170.20">
    <property type="entry name" value="TonB-dependent receptor, beta-barrel domain"/>
    <property type="match status" value="1"/>
</dbReference>
<accession>A0A2X2J0J8</accession>
<evidence type="ECO:0000256" key="2">
    <source>
        <dbReference type="ARBA" id="ARBA00022448"/>
    </source>
</evidence>
<evidence type="ECO:0000256" key="5">
    <source>
        <dbReference type="ARBA" id="ARBA00023136"/>
    </source>
</evidence>
<dbReference type="Proteomes" id="UP000251241">
    <property type="component" value="Unassembled WGS sequence"/>
</dbReference>
<name>A0A2X2J0J8_SPHMU</name>
<dbReference type="EMBL" id="UAUU01000009">
    <property type="protein sequence ID" value="SPZ87528.1"/>
    <property type="molecule type" value="Genomic_DNA"/>
</dbReference>
<dbReference type="RefSeq" id="WP_070561310.1">
    <property type="nucleotide sequence ID" value="NZ_CP068086.1"/>
</dbReference>
<keyword evidence="4 7" id="KW-0812">Transmembrane</keyword>
<evidence type="ECO:0000256" key="3">
    <source>
        <dbReference type="ARBA" id="ARBA00022452"/>
    </source>
</evidence>
<dbReference type="InterPro" id="IPR039426">
    <property type="entry name" value="TonB-dep_rcpt-like"/>
</dbReference>
<dbReference type="InterPro" id="IPR023996">
    <property type="entry name" value="TonB-dep_OMP_SusC/RagA"/>
</dbReference>
<sequence>MKRKLLLILSGVMLSSSLWAQTKTISGKVTNASDGTSMSNVTVAIKGKSISTQTNSDGTFTISAEPGDILVFRALGSSESQKLVGNGNVINVALVRREETLDEVVVTAMGIKKEKKALGYSVQEIGSNELMKNKSTNMINSLAGKIAGVNVTQTSGGAGAGASIILRGGTSLQRDNQPLFVVDGVIYDNSTNVNGDSGFDGAQSTNSVYSNRVMDINPEDIENVSVLKGPAAAALYGSRAAAGVILITTKKGKEGTASVSISSRFISNWANRLPEQQNRYKRGEYQIDGKLLDGDATTTMGSWGARAGQDEPMYNNIKDFFKSSSTWDNSASISGGSKNGSFYFSASDFRQNGIIPNSKFDKSTFRFNGEQRYGILKVAGNVSYSIADQLSSLTSGGLYGASGEGAVQGAYIWPRNLDMKHWLNDDGSKYRLFDFQLVQNDFDNPYWILNKMPRTDKTKRFTGSFNANLDITKWWSINYTVGIDRYTTNTNRLTTAGSGVDILYKNGMLSENDRTYEYVSSNFMTNFKKKINDFDFNLMLGTMLENTGVEYNGRKAWNFIIPGFYVPTNAKNTDIAIAQSKVKKRLIGGFGEFRAGYKDIAYVTVTGRNDWTSTLPVENRSYFYPSVSGSLIFTELLPKNDNLTFGKLRASWARVGKDADPYVTNTYVAGAEYTLYNQGQGVGVRNDWLRGNTQLVPEITEAQEYGADLKFFKNRLGLEFTYYKNSSINQLLQPRTSQTTGYILMWTNAGKITNRGLELSITGSPIKRENFKWDITLNTSRNKGKVEDLLPGMDILYVTDVQVGNAKAASFNQGNFMAISGSQWLRNSEGHLVLNAESGMPTSDGLVTHEIGNREPKLFGGLNNNFQYKNWNLSFLLDYRIGGDIYNGTDYYMTNMGMSARSQDREKLTITGVVKTGENPDKTPIYSDLKTFEYEAGKMYKIGNKDVSGENIINNYYWQGAYNLESANYMTKTNWLRLRSVTLSYSLPNETLKRLKGIKGVTATLTGTNLWLWTNYKGMDPETSAAGSGAIGSSSVGIDYNGIPALSGVSFGLNVTF</sequence>
<dbReference type="PROSITE" id="PS52016">
    <property type="entry name" value="TONB_DEPENDENT_REC_3"/>
    <property type="match status" value="1"/>
</dbReference>
<dbReference type="InterPro" id="IPR036942">
    <property type="entry name" value="Beta-barrel_TonB_sf"/>
</dbReference>
<dbReference type="Gene3D" id="2.60.40.1120">
    <property type="entry name" value="Carboxypeptidase-like, regulatory domain"/>
    <property type="match status" value="1"/>
</dbReference>
<dbReference type="AlphaFoldDB" id="A0A2X2J0J8"/>
<evidence type="ECO:0000259" key="8">
    <source>
        <dbReference type="Pfam" id="PF07715"/>
    </source>
</evidence>
<dbReference type="InterPro" id="IPR012910">
    <property type="entry name" value="Plug_dom"/>
</dbReference>
<dbReference type="GO" id="GO:0009279">
    <property type="term" value="C:cell outer membrane"/>
    <property type="evidence" value="ECO:0007669"/>
    <property type="project" value="UniProtKB-SubCell"/>
</dbReference>
<dbReference type="SUPFAM" id="SSF49464">
    <property type="entry name" value="Carboxypeptidase regulatory domain-like"/>
    <property type="match status" value="1"/>
</dbReference>
<proteinExistence type="inferred from homology"/>
<keyword evidence="2 7" id="KW-0813">Transport</keyword>
<dbReference type="GeneID" id="97182872"/>
<evidence type="ECO:0000256" key="6">
    <source>
        <dbReference type="ARBA" id="ARBA00023237"/>
    </source>
</evidence>
<comment type="subcellular location">
    <subcellularLocation>
        <location evidence="1 7">Cell outer membrane</location>
        <topology evidence="1 7">Multi-pass membrane protein</topology>
    </subcellularLocation>
</comment>
<protein>
    <submittedName>
        <fullName evidence="9">Enterobactin outer-membrane receptor</fullName>
    </submittedName>
</protein>
<dbReference type="SUPFAM" id="SSF56935">
    <property type="entry name" value="Porins"/>
    <property type="match status" value="1"/>
</dbReference>
<dbReference type="InterPro" id="IPR023997">
    <property type="entry name" value="TonB-dep_OMP_SusC/RagA_CS"/>
</dbReference>
<evidence type="ECO:0000256" key="4">
    <source>
        <dbReference type="ARBA" id="ARBA00022692"/>
    </source>
</evidence>